<organism evidence="3 4">
    <name type="scientific">Oryctes borbonicus</name>
    <dbReference type="NCBI Taxonomy" id="1629725"/>
    <lineage>
        <taxon>Eukaryota</taxon>
        <taxon>Metazoa</taxon>
        <taxon>Ecdysozoa</taxon>
        <taxon>Arthropoda</taxon>
        <taxon>Hexapoda</taxon>
        <taxon>Insecta</taxon>
        <taxon>Pterygota</taxon>
        <taxon>Neoptera</taxon>
        <taxon>Endopterygota</taxon>
        <taxon>Coleoptera</taxon>
        <taxon>Polyphaga</taxon>
        <taxon>Scarabaeiformia</taxon>
        <taxon>Scarabaeidae</taxon>
        <taxon>Dynastinae</taxon>
        <taxon>Oryctes</taxon>
    </lineage>
</organism>
<dbReference type="EMBL" id="LJIG01001551">
    <property type="protein sequence ID" value="KRT85389.1"/>
    <property type="molecule type" value="Genomic_DNA"/>
</dbReference>
<name>A0A0T6BE37_9SCAR</name>
<feature type="compositionally biased region" description="Polar residues" evidence="1">
    <location>
        <begin position="214"/>
        <end position="223"/>
    </location>
</feature>
<evidence type="ECO:0000259" key="2">
    <source>
        <dbReference type="PROSITE" id="PS51029"/>
    </source>
</evidence>
<keyword evidence="4" id="KW-1185">Reference proteome</keyword>
<evidence type="ECO:0000313" key="4">
    <source>
        <dbReference type="Proteomes" id="UP000051574"/>
    </source>
</evidence>
<protein>
    <submittedName>
        <fullName evidence="3">Myb/SANT-like transcription factor</fullName>
    </submittedName>
</protein>
<reference evidence="3 4" key="1">
    <citation type="submission" date="2015-09" db="EMBL/GenBank/DDBJ databases">
        <title>Draft genome of the scarab beetle Oryctes borbonicus.</title>
        <authorList>
            <person name="Meyer J.M."/>
            <person name="Markov G.V."/>
            <person name="Baskaran P."/>
            <person name="Herrmann M."/>
            <person name="Sommer R.J."/>
            <person name="Roedelsperger C."/>
        </authorList>
    </citation>
    <scope>NUCLEOTIDE SEQUENCE [LARGE SCALE GENOMIC DNA]</scope>
    <source>
        <strain evidence="3">OB123</strain>
        <tissue evidence="3">Whole animal</tissue>
    </source>
</reference>
<evidence type="ECO:0000313" key="3">
    <source>
        <dbReference type="EMBL" id="KRT85389.1"/>
    </source>
</evidence>
<gene>
    <name evidence="3" type="ORF">AMK59_692</name>
</gene>
<dbReference type="PROSITE" id="PS51029">
    <property type="entry name" value="MADF"/>
    <property type="match status" value="1"/>
</dbReference>
<dbReference type="InterPro" id="IPR006578">
    <property type="entry name" value="MADF-dom"/>
</dbReference>
<proteinExistence type="predicted"/>
<feature type="region of interest" description="Disordered" evidence="1">
    <location>
        <begin position="197"/>
        <end position="223"/>
    </location>
</feature>
<dbReference type="AlphaFoldDB" id="A0A0T6BE37"/>
<comment type="caution">
    <text evidence="3">The sequence shown here is derived from an EMBL/GenBank/DDBJ whole genome shotgun (WGS) entry which is preliminary data.</text>
</comment>
<evidence type="ECO:0000256" key="1">
    <source>
        <dbReference type="SAM" id="MobiDB-lite"/>
    </source>
</evidence>
<dbReference type="PANTHER" id="PTHR21505:SF15">
    <property type="entry name" value="RE18252P"/>
    <property type="match status" value="1"/>
</dbReference>
<accession>A0A0T6BE37</accession>
<dbReference type="Pfam" id="PF10545">
    <property type="entry name" value="MADF_DNA_bdg"/>
    <property type="match status" value="1"/>
</dbReference>
<sequence length="271" mass="31904">MIRLGAIDQPVRDQCERVRDAMWTEENVERLITLYKEHPALWDPRNKDIKNRARKDEDLKKIGAIMNLEAVEVERKINVLNTQFRRTHKKVQRLKASGLPSDEIEANLWYGYKNLLFLENRYYPKRTNSFIQLIPESQIRSNIGEDSLIPKNLNHILFYSKQIPETEPKTAIEEFESSSDEGIASNGIKVEYPDVSQNNKRLRVEEDPPEKEMTTTNSSTFNDTILQTSKDECDVYGELLAIKMRKFDDRTRYTLMHEIDNLIYRTRMDCK</sequence>
<feature type="compositionally biased region" description="Basic and acidic residues" evidence="1">
    <location>
        <begin position="202"/>
        <end position="213"/>
    </location>
</feature>
<dbReference type="SMART" id="SM00595">
    <property type="entry name" value="MADF"/>
    <property type="match status" value="1"/>
</dbReference>
<dbReference type="OrthoDB" id="6720674at2759"/>
<dbReference type="Proteomes" id="UP000051574">
    <property type="component" value="Unassembled WGS sequence"/>
</dbReference>
<feature type="domain" description="MADF" evidence="2">
    <location>
        <begin position="30"/>
        <end position="123"/>
    </location>
</feature>
<dbReference type="PANTHER" id="PTHR21505">
    <property type="entry name" value="MADF DOMAIN-CONTAINING PROTEIN-RELATED"/>
    <property type="match status" value="1"/>
</dbReference>